<dbReference type="EMBL" id="JAINUF010000003">
    <property type="protein sequence ID" value="KAJ8370953.1"/>
    <property type="molecule type" value="Genomic_DNA"/>
</dbReference>
<evidence type="ECO:0000313" key="2">
    <source>
        <dbReference type="Proteomes" id="UP001152622"/>
    </source>
</evidence>
<accession>A0A9Q1J8B2</accession>
<proteinExistence type="predicted"/>
<evidence type="ECO:0000313" key="1">
    <source>
        <dbReference type="EMBL" id="KAJ8370953.1"/>
    </source>
</evidence>
<reference evidence="1" key="1">
    <citation type="journal article" date="2023" name="Science">
        <title>Genome structures resolve the early diversification of teleost fishes.</title>
        <authorList>
            <person name="Parey E."/>
            <person name="Louis A."/>
            <person name="Montfort J."/>
            <person name="Bouchez O."/>
            <person name="Roques C."/>
            <person name="Iampietro C."/>
            <person name="Lluch J."/>
            <person name="Castinel A."/>
            <person name="Donnadieu C."/>
            <person name="Desvignes T."/>
            <person name="Floi Bucao C."/>
            <person name="Jouanno E."/>
            <person name="Wen M."/>
            <person name="Mejri S."/>
            <person name="Dirks R."/>
            <person name="Jansen H."/>
            <person name="Henkel C."/>
            <person name="Chen W.J."/>
            <person name="Zahm M."/>
            <person name="Cabau C."/>
            <person name="Klopp C."/>
            <person name="Thompson A.W."/>
            <person name="Robinson-Rechavi M."/>
            <person name="Braasch I."/>
            <person name="Lecointre G."/>
            <person name="Bobe J."/>
            <person name="Postlethwait J.H."/>
            <person name="Berthelot C."/>
            <person name="Roest Crollius H."/>
            <person name="Guiguen Y."/>
        </authorList>
    </citation>
    <scope>NUCLEOTIDE SEQUENCE</scope>
    <source>
        <strain evidence="1">WJC10195</strain>
    </source>
</reference>
<gene>
    <name evidence="1" type="ORF">SKAU_G00109810</name>
</gene>
<protein>
    <submittedName>
        <fullName evidence="1">Uncharacterized protein</fullName>
    </submittedName>
</protein>
<comment type="caution">
    <text evidence="1">The sequence shown here is derived from an EMBL/GenBank/DDBJ whole genome shotgun (WGS) entry which is preliminary data.</text>
</comment>
<keyword evidence="2" id="KW-1185">Reference proteome</keyword>
<sequence>MCRPYRRMAVRQSIPRRLKAERDLLTSCSLYSEGAGEATIRGSATQTTGTEGVVTVKQARVLILFMT</sequence>
<dbReference type="AlphaFoldDB" id="A0A9Q1J8B2"/>
<name>A0A9Q1J8B2_SYNKA</name>
<organism evidence="1 2">
    <name type="scientific">Synaphobranchus kaupii</name>
    <name type="common">Kaup's arrowtooth eel</name>
    <dbReference type="NCBI Taxonomy" id="118154"/>
    <lineage>
        <taxon>Eukaryota</taxon>
        <taxon>Metazoa</taxon>
        <taxon>Chordata</taxon>
        <taxon>Craniata</taxon>
        <taxon>Vertebrata</taxon>
        <taxon>Euteleostomi</taxon>
        <taxon>Actinopterygii</taxon>
        <taxon>Neopterygii</taxon>
        <taxon>Teleostei</taxon>
        <taxon>Anguilliformes</taxon>
        <taxon>Synaphobranchidae</taxon>
        <taxon>Synaphobranchus</taxon>
    </lineage>
</organism>
<dbReference type="Proteomes" id="UP001152622">
    <property type="component" value="Chromosome 3"/>
</dbReference>